<dbReference type="SUPFAM" id="SSF53335">
    <property type="entry name" value="S-adenosyl-L-methionine-dependent methyltransferases"/>
    <property type="match status" value="1"/>
</dbReference>
<dbReference type="InterPro" id="IPR030374">
    <property type="entry name" value="PABS"/>
</dbReference>
<feature type="binding site" evidence="4">
    <location>
        <position position="31"/>
    </location>
    <ligand>
        <name>S-methyl-5'-thioadenosine</name>
        <dbReference type="ChEBI" id="CHEBI:17509"/>
    </ligand>
</feature>
<dbReference type="CDD" id="cd02440">
    <property type="entry name" value="AdoMet_MTases"/>
    <property type="match status" value="1"/>
</dbReference>
<dbReference type="UniPathway" id="UPA00248">
    <property type="reaction ID" value="UER00314"/>
</dbReference>
<dbReference type="GO" id="GO:0008295">
    <property type="term" value="P:spermidine biosynthetic process"/>
    <property type="evidence" value="ECO:0007669"/>
    <property type="project" value="UniProtKB-UniRule"/>
</dbReference>
<dbReference type="EMBL" id="CP030032">
    <property type="protein sequence ID" value="AWV88880.1"/>
    <property type="molecule type" value="Genomic_DNA"/>
</dbReference>
<dbReference type="GO" id="GO:0004766">
    <property type="term" value="F:spermidine synthase activity"/>
    <property type="evidence" value="ECO:0007669"/>
    <property type="project" value="UniProtKB-UniRule"/>
</dbReference>
<feature type="binding site" evidence="4">
    <location>
        <position position="163"/>
    </location>
    <ligand>
        <name>S-methyl-5'-thioadenosine</name>
        <dbReference type="ChEBI" id="CHEBI:17509"/>
    </ligand>
</feature>
<dbReference type="PROSITE" id="PS01330">
    <property type="entry name" value="PABS_1"/>
    <property type="match status" value="1"/>
</dbReference>
<dbReference type="PANTHER" id="PTHR11558">
    <property type="entry name" value="SPERMIDINE/SPERMINE SYNTHASE"/>
    <property type="match status" value="1"/>
</dbReference>
<dbReference type="PROSITE" id="PS51006">
    <property type="entry name" value="PABS_2"/>
    <property type="match status" value="1"/>
</dbReference>
<evidence type="ECO:0000256" key="6">
    <source>
        <dbReference type="RuleBase" id="RU003837"/>
    </source>
</evidence>
<dbReference type="InterPro" id="IPR035246">
    <property type="entry name" value="Spermidine_synt_N"/>
</dbReference>
<name>A0A2Z4FJ61_9DELT</name>
<comment type="catalytic activity">
    <reaction evidence="4 6">
        <text>S-adenosyl 3-(methylsulfanyl)propylamine + putrescine = S-methyl-5'-thioadenosine + spermidine + H(+)</text>
        <dbReference type="Rhea" id="RHEA:12721"/>
        <dbReference type="ChEBI" id="CHEBI:15378"/>
        <dbReference type="ChEBI" id="CHEBI:17509"/>
        <dbReference type="ChEBI" id="CHEBI:57443"/>
        <dbReference type="ChEBI" id="CHEBI:57834"/>
        <dbReference type="ChEBI" id="CHEBI:326268"/>
        <dbReference type="EC" id="2.5.1.16"/>
    </reaction>
</comment>
<dbReference type="Gene3D" id="3.40.50.150">
    <property type="entry name" value="Vaccinia Virus protein VP39"/>
    <property type="match status" value="1"/>
</dbReference>
<evidence type="ECO:0000256" key="3">
    <source>
        <dbReference type="ARBA" id="ARBA00023115"/>
    </source>
</evidence>
<comment type="subunit">
    <text evidence="4">Homodimer or homotetramer.</text>
</comment>
<evidence type="ECO:0000256" key="1">
    <source>
        <dbReference type="ARBA" id="ARBA00007867"/>
    </source>
</evidence>
<dbReference type="OrthoDB" id="9793120at2"/>
<protein>
    <recommendedName>
        <fullName evidence="4">Polyamine aminopropyltransferase</fullName>
    </recommendedName>
    <alternativeName>
        <fullName evidence="4">Putrescine aminopropyltransferase</fullName>
        <shortName evidence="4">PAPT</shortName>
    </alternativeName>
    <alternativeName>
        <fullName evidence="4">Spermidine synthase</fullName>
        <shortName evidence="4">SPDS</shortName>
        <shortName evidence="4">SPDSY</shortName>
        <ecNumber evidence="4">2.5.1.16</ecNumber>
    </alternativeName>
</protein>
<gene>
    <name evidence="4" type="primary">speE</name>
    <name evidence="7" type="ORF">DN745_05815</name>
</gene>
<dbReference type="HAMAP" id="MF_00198">
    <property type="entry name" value="Spermidine_synth"/>
    <property type="match status" value="1"/>
</dbReference>
<dbReference type="PANTHER" id="PTHR11558:SF11">
    <property type="entry name" value="SPERMIDINE SYNTHASE"/>
    <property type="match status" value="1"/>
</dbReference>
<feature type="binding site" evidence="4">
    <location>
        <position position="86"/>
    </location>
    <ligand>
        <name>spermidine</name>
        <dbReference type="ChEBI" id="CHEBI:57834"/>
    </ligand>
</feature>
<reference evidence="7 8" key="1">
    <citation type="submission" date="2018-06" db="EMBL/GenBank/DDBJ databases">
        <title>Lujinxingia sediminis gen. nov. sp. nov., a new facultative anaerobic member of the class Deltaproteobacteria, and proposal of Lujinxingaceae fam. nov.</title>
        <authorList>
            <person name="Guo L.-Y."/>
            <person name="Li C.-M."/>
            <person name="Wang S."/>
            <person name="Du Z.-J."/>
        </authorList>
    </citation>
    <scope>NUCLEOTIDE SEQUENCE [LARGE SCALE GENOMIC DNA]</scope>
    <source>
        <strain evidence="7 8">FA350</strain>
    </source>
</reference>
<dbReference type="AlphaFoldDB" id="A0A2Z4FJ61"/>
<organism evidence="7 8">
    <name type="scientific">Bradymonas sediminis</name>
    <dbReference type="NCBI Taxonomy" id="1548548"/>
    <lineage>
        <taxon>Bacteria</taxon>
        <taxon>Deltaproteobacteria</taxon>
        <taxon>Bradymonadales</taxon>
        <taxon>Bradymonadaceae</taxon>
        <taxon>Bradymonas</taxon>
    </lineage>
</organism>
<feature type="active site" description="Proton acceptor" evidence="4">
    <location>
        <position position="156"/>
    </location>
</feature>
<dbReference type="Pfam" id="PF01564">
    <property type="entry name" value="Spermine_synth"/>
    <property type="match status" value="1"/>
</dbReference>
<evidence type="ECO:0000313" key="7">
    <source>
        <dbReference type="EMBL" id="AWV88880.1"/>
    </source>
</evidence>
<keyword evidence="8" id="KW-1185">Reference proteome</keyword>
<dbReference type="InterPro" id="IPR029063">
    <property type="entry name" value="SAM-dependent_MTases_sf"/>
</dbReference>
<dbReference type="EC" id="2.5.1.16" evidence="4"/>
<comment type="pathway">
    <text evidence="4">Amine and polyamine biosynthesis; spermidine biosynthesis; spermidine from putrescine: step 1/1.</text>
</comment>
<evidence type="ECO:0000256" key="2">
    <source>
        <dbReference type="ARBA" id="ARBA00022679"/>
    </source>
</evidence>
<dbReference type="RefSeq" id="WP_111332935.1">
    <property type="nucleotide sequence ID" value="NZ_CP030032.1"/>
</dbReference>
<dbReference type="Proteomes" id="UP000249799">
    <property type="component" value="Chromosome"/>
</dbReference>
<comment type="function">
    <text evidence="4">Catalyzes the irreversible transfer of a propylamine group from the amino donor S-adenosylmethioninamine (decarboxy-AdoMet) to putrescine (1,4-diaminobutane) to yield spermidine.</text>
</comment>
<feature type="binding site" evidence="4">
    <location>
        <position position="62"/>
    </location>
    <ligand>
        <name>spermidine</name>
        <dbReference type="ChEBI" id="CHEBI:57834"/>
    </ligand>
</feature>
<evidence type="ECO:0000256" key="5">
    <source>
        <dbReference type="RuleBase" id="RU003836"/>
    </source>
</evidence>
<keyword evidence="2 4" id="KW-0808">Transferase</keyword>
<keyword evidence="3 4" id="KW-0620">Polyamine biosynthesis</keyword>
<dbReference type="NCBIfam" id="NF002010">
    <property type="entry name" value="PRK00811.1"/>
    <property type="match status" value="1"/>
</dbReference>
<accession>A0A2Z4FJ61</accession>
<evidence type="ECO:0000256" key="4">
    <source>
        <dbReference type="HAMAP-Rule" id="MF_00198"/>
    </source>
</evidence>
<dbReference type="KEGG" id="bsed:DN745_05815"/>
<evidence type="ECO:0000313" key="8">
    <source>
        <dbReference type="Proteomes" id="UP000249799"/>
    </source>
</evidence>
<dbReference type="Pfam" id="PF17284">
    <property type="entry name" value="Spermine_synt_N"/>
    <property type="match status" value="1"/>
</dbReference>
<feature type="binding site" evidence="4">
    <location>
        <position position="106"/>
    </location>
    <ligand>
        <name>S-methyl-5'-thioadenosine</name>
        <dbReference type="ChEBI" id="CHEBI:17509"/>
    </ligand>
</feature>
<proteinExistence type="inferred from homology"/>
<comment type="caution">
    <text evidence="4">Lacks conserved residue(s) required for the propagation of feature annotation.</text>
</comment>
<feature type="binding site" evidence="4">
    <location>
        <begin position="137"/>
        <end position="138"/>
    </location>
    <ligand>
        <name>S-methyl-5'-thioadenosine</name>
        <dbReference type="ChEBI" id="CHEBI:17509"/>
    </ligand>
</feature>
<dbReference type="Gene3D" id="2.30.140.10">
    <property type="entry name" value="Spermidine synthase, tetramerisation domain"/>
    <property type="match status" value="1"/>
</dbReference>
<comment type="similarity">
    <text evidence="1 4 5">Belongs to the spermidine/spermine synthase family.</text>
</comment>
<dbReference type="InterPro" id="IPR037163">
    <property type="entry name" value="Spermidine_synt_N_sf"/>
</dbReference>
<sequence length="277" mass="31322">MALWYDEVFENSLRCGLKVKRTLFSDQSAFQRVEIVETELLGKALALDGLWMTAQGDEKTYHEMLVHPVMTTSPSIRRVLIIGGGDGGTAREVLRYPEVEHVDLVEIDGMVVDACKEFLPEIGSAWDDARLHVHIDDGIKWSRRTDVAPYDVIIIDGSDPVGPAQGLFDLEFYQGCENLLADDGVFVTQSESPVLFRDVHLDMIRVMKGTFKNVHPYYGTVTIYPGGSWSWTYASKSVSPRDIIRERVDFISEFTEIYNEDIHHGAFAIPNHIRRAL</sequence>
<dbReference type="NCBIfam" id="TIGR00417">
    <property type="entry name" value="speE"/>
    <property type="match status" value="1"/>
</dbReference>
<dbReference type="InterPro" id="IPR001045">
    <property type="entry name" value="Spermi_synthase"/>
</dbReference>
<keyword evidence="4 6" id="KW-0745">Spermidine biosynthesis</keyword>
<dbReference type="InterPro" id="IPR030373">
    <property type="entry name" value="PABS_CS"/>
</dbReference>